<dbReference type="KEGG" id="npe:Natpe_4074"/>
<reference evidence="2" key="1">
    <citation type="submission" date="2012-02" db="EMBL/GenBank/DDBJ databases">
        <title>Complete sequence of plasmid 1 of Natrinema pellirubrum DSM 15624.</title>
        <authorList>
            <person name="Lucas S."/>
            <person name="Han J."/>
            <person name="Lapidus A."/>
            <person name="Cheng J.-F."/>
            <person name="Goodwin L."/>
            <person name="Pitluck S."/>
            <person name="Peters L."/>
            <person name="Teshima H."/>
            <person name="Detter J.C."/>
            <person name="Han C."/>
            <person name="Tapia R."/>
            <person name="Land M."/>
            <person name="Hauser L."/>
            <person name="Kyrpides N."/>
            <person name="Ivanova N."/>
            <person name="Pagani I."/>
            <person name="Sproer C."/>
            <person name="Anderson I."/>
            <person name="Woyke T."/>
        </authorList>
    </citation>
    <scope>NUCLEOTIDE SEQUENCE [LARGE SCALE GENOMIC DNA]</scope>
    <source>
        <strain evidence="2">DSM 15624 / JCM 10476 / NCIMB 786</strain>
        <plasmid evidence="2">pNATPE01</plasmid>
    </source>
</reference>
<sequence>MTEGKKPNEGMLPCMVCGEPLNYLNTPHMETHSPEMPQNVSEYRDWVAEHSGLDRDHPAVDSNQLLKPQLWRKNNHLFEGWRDWE</sequence>
<keyword evidence="1" id="KW-0614">Plasmid</keyword>
<dbReference type="eggNOG" id="arCOG14366">
    <property type="taxonomic scope" value="Archaea"/>
</dbReference>
<evidence type="ECO:0000313" key="1">
    <source>
        <dbReference type="EMBL" id="AGB33796.1"/>
    </source>
</evidence>
<gene>
    <name evidence="1" type="ordered locus">Natpe_4074</name>
</gene>
<dbReference type="HOGENOM" id="CLU_2505046_0_0_2"/>
<organism evidence="1 2">
    <name type="scientific">Natrinema pellirubrum (strain DSM 15624 / CIP 106293 / JCM 10476 / NCIMB 786 / 157)</name>
    <dbReference type="NCBI Taxonomy" id="797303"/>
    <lineage>
        <taxon>Archaea</taxon>
        <taxon>Methanobacteriati</taxon>
        <taxon>Methanobacteriota</taxon>
        <taxon>Stenosarchaea group</taxon>
        <taxon>Halobacteria</taxon>
        <taxon>Halobacteriales</taxon>
        <taxon>Natrialbaceae</taxon>
        <taxon>Natrinema</taxon>
    </lineage>
</organism>
<name>L0JTU6_NATP1</name>
<evidence type="ECO:0000313" key="2">
    <source>
        <dbReference type="Proteomes" id="UP000010843"/>
    </source>
</evidence>
<dbReference type="AlphaFoldDB" id="L0JTU6"/>
<protein>
    <submittedName>
        <fullName evidence="1">Uncharacterized protein</fullName>
    </submittedName>
</protein>
<dbReference type="EMBL" id="CP003373">
    <property type="protein sequence ID" value="AGB33796.1"/>
    <property type="molecule type" value="Genomic_DNA"/>
</dbReference>
<geneLocation type="plasmid" evidence="1 2">
    <name>pNATPE01</name>
</geneLocation>
<dbReference type="Proteomes" id="UP000010843">
    <property type="component" value="Plasmid pNATPE01"/>
</dbReference>
<accession>L0JTU6</accession>
<proteinExistence type="predicted"/>